<comment type="caution">
    <text evidence="5">The sequence shown here is derived from an EMBL/GenBank/DDBJ whole genome shotgun (WGS) entry which is preliminary data.</text>
</comment>
<keyword evidence="6" id="KW-1185">Reference proteome</keyword>
<keyword evidence="3" id="KW-0378">Hydrolase</keyword>
<evidence type="ECO:0000256" key="4">
    <source>
        <dbReference type="ARBA" id="ARBA00051722"/>
    </source>
</evidence>
<dbReference type="GO" id="GO:0030145">
    <property type="term" value="F:manganese ion binding"/>
    <property type="evidence" value="ECO:0007669"/>
    <property type="project" value="InterPro"/>
</dbReference>
<dbReference type="STRING" id="1317122.ATO12_00780"/>
<organism evidence="5 6">
    <name type="scientific">Aquimarina atlantica</name>
    <dbReference type="NCBI Taxonomy" id="1317122"/>
    <lineage>
        <taxon>Bacteria</taxon>
        <taxon>Pseudomonadati</taxon>
        <taxon>Bacteroidota</taxon>
        <taxon>Flavobacteriia</taxon>
        <taxon>Flavobacteriales</taxon>
        <taxon>Flavobacteriaceae</taxon>
        <taxon>Aquimarina</taxon>
    </lineage>
</organism>
<reference evidence="5 6" key="1">
    <citation type="submission" date="2014-04" db="EMBL/GenBank/DDBJ databases">
        <title>Aquimarina sp. 22II-S11-z7 Genome Sequencing.</title>
        <authorList>
            <person name="Lai Q."/>
        </authorList>
    </citation>
    <scope>NUCLEOTIDE SEQUENCE [LARGE SCALE GENOMIC DNA]</scope>
    <source>
        <strain evidence="5 6">22II-S11-z7</strain>
    </source>
</reference>
<dbReference type="PANTHER" id="PTHR39181:SF1">
    <property type="entry name" value="TYROSINE-PROTEIN PHOSPHATASE YWQE"/>
    <property type="match status" value="1"/>
</dbReference>
<dbReference type="Gene3D" id="3.20.20.140">
    <property type="entry name" value="Metal-dependent hydrolases"/>
    <property type="match status" value="1"/>
</dbReference>
<name>A0A023BZG0_9FLAO</name>
<dbReference type="eggNOG" id="COG4464">
    <property type="taxonomic scope" value="Bacteria"/>
</dbReference>
<accession>A0A023BZG0</accession>
<evidence type="ECO:0000313" key="5">
    <source>
        <dbReference type="EMBL" id="EZH75344.1"/>
    </source>
</evidence>
<evidence type="ECO:0000256" key="3">
    <source>
        <dbReference type="ARBA" id="ARBA00022801"/>
    </source>
</evidence>
<dbReference type="InterPro" id="IPR016195">
    <property type="entry name" value="Pol/histidinol_Pase-like"/>
</dbReference>
<dbReference type="EC" id="3.1.3.48" evidence="2"/>
<dbReference type="GO" id="GO:0004725">
    <property type="term" value="F:protein tyrosine phosphatase activity"/>
    <property type="evidence" value="ECO:0007669"/>
    <property type="project" value="UniProtKB-EC"/>
</dbReference>
<protein>
    <recommendedName>
        <fullName evidence="2">protein-tyrosine-phosphatase</fullName>
        <ecNumber evidence="2">3.1.3.48</ecNumber>
    </recommendedName>
</protein>
<dbReference type="PIRSF" id="PIRSF016557">
    <property type="entry name" value="Caps_synth_CpsB"/>
    <property type="match status" value="1"/>
</dbReference>
<comment type="similarity">
    <text evidence="1">Belongs to the metallo-dependent hydrolases superfamily. CpsB/CapC family.</text>
</comment>
<dbReference type="InterPro" id="IPR016667">
    <property type="entry name" value="Caps_polysacc_synth_CpsB/CapC"/>
</dbReference>
<dbReference type="RefSeq" id="WP_034237744.1">
    <property type="nucleotide sequence ID" value="NZ_AQRA01000001.1"/>
</dbReference>
<dbReference type="OrthoDB" id="9788539at2"/>
<dbReference type="PANTHER" id="PTHR39181">
    <property type="entry name" value="TYROSINE-PROTEIN PHOSPHATASE YWQE"/>
    <property type="match status" value="1"/>
</dbReference>
<comment type="catalytic activity">
    <reaction evidence="4">
        <text>O-phospho-L-tyrosyl-[protein] + H2O = L-tyrosyl-[protein] + phosphate</text>
        <dbReference type="Rhea" id="RHEA:10684"/>
        <dbReference type="Rhea" id="RHEA-COMP:10136"/>
        <dbReference type="Rhea" id="RHEA-COMP:20101"/>
        <dbReference type="ChEBI" id="CHEBI:15377"/>
        <dbReference type="ChEBI" id="CHEBI:43474"/>
        <dbReference type="ChEBI" id="CHEBI:46858"/>
        <dbReference type="ChEBI" id="CHEBI:61978"/>
        <dbReference type="EC" id="3.1.3.48"/>
    </reaction>
</comment>
<evidence type="ECO:0000256" key="1">
    <source>
        <dbReference type="ARBA" id="ARBA00005750"/>
    </source>
</evidence>
<evidence type="ECO:0000256" key="2">
    <source>
        <dbReference type="ARBA" id="ARBA00013064"/>
    </source>
</evidence>
<sequence>MRFLSKKDVPFKEVVPDGYIDIHSHLLPGIDDGVKTIYQSGYILEQFENFGFKKVITTPHIMQDIWPNSSQTITSNLKKLKDVLVPLGITKIELRASAEYMMDDLFYERIKNNDILPLHQNYILVEMSTFAPPINLNEILFEIKLAGYIPILAHPERYSFYHDDLKKYDELKASGFLFQVNLLSISGYYGEQIKSFAKKMIDQGYIDFTGTDVHNYHQLEVLEKGFEFKIAKKITSLMKNNIEFS</sequence>
<dbReference type="AlphaFoldDB" id="A0A023BZG0"/>
<dbReference type="Proteomes" id="UP000023541">
    <property type="component" value="Unassembled WGS sequence"/>
</dbReference>
<dbReference type="SUPFAM" id="SSF89550">
    <property type="entry name" value="PHP domain-like"/>
    <property type="match status" value="1"/>
</dbReference>
<proteinExistence type="inferred from homology"/>
<gene>
    <name evidence="5" type="ORF">ATO12_00780</name>
</gene>
<dbReference type="EMBL" id="AQRA01000001">
    <property type="protein sequence ID" value="EZH75344.1"/>
    <property type="molecule type" value="Genomic_DNA"/>
</dbReference>
<dbReference type="Pfam" id="PF19567">
    <property type="entry name" value="CpsB_CapC"/>
    <property type="match status" value="1"/>
</dbReference>
<evidence type="ECO:0000313" key="6">
    <source>
        <dbReference type="Proteomes" id="UP000023541"/>
    </source>
</evidence>